<dbReference type="GeneID" id="25975114"/>
<dbReference type="EC" id="2.3.2.23" evidence="1"/>
<dbReference type="eggNOG" id="KOG0417">
    <property type="taxonomic scope" value="Eukaryota"/>
</dbReference>
<dbReference type="AlphaFoldDB" id="F0XJG3"/>
<keyword evidence="4" id="KW-0833">Ubl conjugation pathway</keyword>
<keyword evidence="3" id="KW-0547">Nucleotide-binding</keyword>
<dbReference type="InterPro" id="IPR016135">
    <property type="entry name" value="UBQ-conjugating_enzyme/RWD"/>
</dbReference>
<evidence type="ECO:0000256" key="2">
    <source>
        <dbReference type="ARBA" id="ARBA00022679"/>
    </source>
</evidence>
<keyword evidence="5" id="KW-0067">ATP-binding</keyword>
<keyword evidence="8" id="KW-1185">Reference proteome</keyword>
<evidence type="ECO:0000256" key="3">
    <source>
        <dbReference type="ARBA" id="ARBA00022741"/>
    </source>
</evidence>
<name>F0XJG3_GROCL</name>
<dbReference type="FunFam" id="3.10.110.10:FF:000060">
    <property type="entry name" value="Ubiquitin conjugating enzyme (UbcB)"/>
    <property type="match status" value="1"/>
</dbReference>
<dbReference type="GO" id="GO:0005524">
    <property type="term" value="F:ATP binding"/>
    <property type="evidence" value="ECO:0007669"/>
    <property type="project" value="UniProtKB-KW"/>
</dbReference>
<evidence type="ECO:0000313" key="7">
    <source>
        <dbReference type="EMBL" id="EFX02107.1"/>
    </source>
</evidence>
<dbReference type="SUPFAM" id="SSF54495">
    <property type="entry name" value="UBC-like"/>
    <property type="match status" value="1"/>
</dbReference>
<evidence type="ECO:0000259" key="6">
    <source>
        <dbReference type="PROSITE" id="PS50127"/>
    </source>
</evidence>
<dbReference type="GO" id="GO:0061631">
    <property type="term" value="F:ubiquitin conjugating enzyme activity"/>
    <property type="evidence" value="ECO:0007669"/>
    <property type="project" value="UniProtKB-EC"/>
</dbReference>
<dbReference type="RefSeq" id="XP_014171589.1">
    <property type="nucleotide sequence ID" value="XM_014316114.1"/>
</dbReference>
<dbReference type="InParanoid" id="F0XJG3"/>
<dbReference type="Gene3D" id="3.10.110.10">
    <property type="entry name" value="Ubiquitin Conjugating Enzyme"/>
    <property type="match status" value="1"/>
</dbReference>
<feature type="domain" description="UBC core" evidence="6">
    <location>
        <begin position="1"/>
        <end position="152"/>
    </location>
</feature>
<accession>F0XJG3</accession>
<sequence>MSSKRIAKEFAECSENAPEGYTIALGGGGSDLHRWNATLSGPADTPYAGGHFGVVITLPTDYPFKAPVVTFASRIYHPNITNDSLGNVCLALLKSENWKPATKLRAVLDAVRQLLVAPQPDDPLEARIADEYRSDRAEFDKQAAAYTENYAKGAPKFS</sequence>
<proteinExistence type="predicted"/>
<dbReference type="Proteomes" id="UP000007796">
    <property type="component" value="Unassembled WGS sequence"/>
</dbReference>
<dbReference type="HOGENOM" id="CLU_030988_13_3_1"/>
<protein>
    <recommendedName>
        <fullName evidence="1">E2 ubiquitin-conjugating enzyme</fullName>
        <ecNumber evidence="1">2.3.2.23</ecNumber>
    </recommendedName>
</protein>
<evidence type="ECO:0000256" key="1">
    <source>
        <dbReference type="ARBA" id="ARBA00012486"/>
    </source>
</evidence>
<dbReference type="OrthoDB" id="9978460at2759"/>
<evidence type="ECO:0000313" key="8">
    <source>
        <dbReference type="Proteomes" id="UP000007796"/>
    </source>
</evidence>
<dbReference type="EMBL" id="GL629782">
    <property type="protein sequence ID" value="EFX02107.1"/>
    <property type="molecule type" value="Genomic_DNA"/>
</dbReference>
<evidence type="ECO:0000256" key="4">
    <source>
        <dbReference type="ARBA" id="ARBA00022786"/>
    </source>
</evidence>
<gene>
    <name evidence="7" type="ORF">CMQ_2156</name>
</gene>
<evidence type="ECO:0000256" key="5">
    <source>
        <dbReference type="ARBA" id="ARBA00022840"/>
    </source>
</evidence>
<organism evidence="8">
    <name type="scientific">Grosmannia clavigera (strain kw1407 / UAMH 11150)</name>
    <name type="common">Blue stain fungus</name>
    <name type="synonym">Graphiocladiella clavigera</name>
    <dbReference type="NCBI Taxonomy" id="655863"/>
    <lineage>
        <taxon>Eukaryota</taxon>
        <taxon>Fungi</taxon>
        <taxon>Dikarya</taxon>
        <taxon>Ascomycota</taxon>
        <taxon>Pezizomycotina</taxon>
        <taxon>Sordariomycetes</taxon>
        <taxon>Sordariomycetidae</taxon>
        <taxon>Ophiostomatales</taxon>
        <taxon>Ophiostomataceae</taxon>
        <taxon>Leptographium</taxon>
    </lineage>
</organism>
<dbReference type="SMART" id="SM00212">
    <property type="entry name" value="UBCc"/>
    <property type="match status" value="1"/>
</dbReference>
<keyword evidence="2" id="KW-0808">Transferase</keyword>
<dbReference type="STRING" id="655863.F0XJG3"/>
<dbReference type="PROSITE" id="PS50127">
    <property type="entry name" value="UBC_2"/>
    <property type="match status" value="1"/>
</dbReference>
<dbReference type="PANTHER" id="PTHR24068">
    <property type="entry name" value="UBIQUITIN-CONJUGATING ENZYME E2"/>
    <property type="match status" value="1"/>
</dbReference>
<dbReference type="Pfam" id="PF00179">
    <property type="entry name" value="UQ_con"/>
    <property type="match status" value="1"/>
</dbReference>
<dbReference type="InterPro" id="IPR000608">
    <property type="entry name" value="UBC"/>
</dbReference>
<reference evidence="7 8" key="1">
    <citation type="journal article" date="2011" name="Proc. Natl. Acad. Sci. U.S.A.">
        <title>Genome and transcriptome analyses of the mountain pine beetle-fungal symbiont Grosmannia clavigera, a lodgepole pine pathogen.</title>
        <authorList>
            <person name="DiGuistini S."/>
            <person name="Wang Y."/>
            <person name="Liao N.Y."/>
            <person name="Taylor G."/>
            <person name="Tanguay P."/>
            <person name="Feau N."/>
            <person name="Henrissat B."/>
            <person name="Chan S.K."/>
            <person name="Hesse-Orce U."/>
            <person name="Alamouti S.M."/>
            <person name="Tsui C.K.M."/>
            <person name="Docking R.T."/>
            <person name="Levasseur A."/>
            <person name="Haridas S."/>
            <person name="Robertson G."/>
            <person name="Birol I."/>
            <person name="Holt R.A."/>
            <person name="Marra M.A."/>
            <person name="Hamelin R.C."/>
            <person name="Hirst M."/>
            <person name="Jones S.J.M."/>
            <person name="Bohlmann J."/>
            <person name="Breuil C."/>
        </authorList>
    </citation>
    <scope>NUCLEOTIDE SEQUENCE [LARGE SCALE GENOMIC DNA]</scope>
    <source>
        <strain evidence="8">kw1407 / UAMH 11150</strain>
    </source>
</reference>